<feature type="compositionally biased region" description="Low complexity" evidence="1">
    <location>
        <begin position="153"/>
        <end position="185"/>
    </location>
</feature>
<dbReference type="STRING" id="1531966.A0A0A1T7X8"/>
<feature type="region of interest" description="Disordered" evidence="1">
    <location>
        <begin position="112"/>
        <end position="206"/>
    </location>
</feature>
<reference evidence="3 4" key="1">
    <citation type="journal article" date="2015" name="Genome Announc.">
        <title>Draft Genome Sequence and Gene Annotation of the Entomopathogenic Fungus Verticillium hemipterigenum.</title>
        <authorList>
            <person name="Horn F."/>
            <person name="Habel A."/>
            <person name="Scharf D.H."/>
            <person name="Dworschak J."/>
            <person name="Brakhage A.A."/>
            <person name="Guthke R."/>
            <person name="Hertweck C."/>
            <person name="Linde J."/>
        </authorList>
    </citation>
    <scope>NUCLEOTIDE SEQUENCE [LARGE SCALE GENOMIC DNA]</scope>
</reference>
<keyword evidence="2" id="KW-0732">Signal</keyword>
<feature type="signal peptide" evidence="2">
    <location>
        <begin position="1"/>
        <end position="21"/>
    </location>
</feature>
<evidence type="ECO:0000256" key="2">
    <source>
        <dbReference type="SAM" id="SignalP"/>
    </source>
</evidence>
<feature type="compositionally biased region" description="Low complexity" evidence="1">
    <location>
        <begin position="192"/>
        <end position="206"/>
    </location>
</feature>
<dbReference type="Proteomes" id="UP000039046">
    <property type="component" value="Unassembled WGS sequence"/>
</dbReference>
<accession>A0A0A1T7X8</accession>
<feature type="compositionally biased region" description="Low complexity" evidence="1">
    <location>
        <begin position="131"/>
        <end position="143"/>
    </location>
</feature>
<feature type="chain" id="PRO_5001989713" description="Extracellular membrane protein CFEM domain-containing protein" evidence="2">
    <location>
        <begin position="22"/>
        <end position="256"/>
    </location>
</feature>
<dbReference type="HOGENOM" id="CLU_1086602_0_0_1"/>
<evidence type="ECO:0000256" key="1">
    <source>
        <dbReference type="SAM" id="MobiDB-lite"/>
    </source>
</evidence>
<name>A0A0A1T7X8_9HYPO</name>
<keyword evidence="4" id="KW-1185">Reference proteome</keyword>
<proteinExistence type="predicted"/>
<feature type="compositionally biased region" description="Polar residues" evidence="1">
    <location>
        <begin position="120"/>
        <end position="130"/>
    </location>
</feature>
<dbReference type="EMBL" id="CDHN01000005">
    <property type="protein sequence ID" value="CEJ93171.1"/>
    <property type="molecule type" value="Genomic_DNA"/>
</dbReference>
<gene>
    <name evidence="3" type="ORF">VHEMI08780</name>
</gene>
<evidence type="ECO:0008006" key="5">
    <source>
        <dbReference type="Google" id="ProtNLM"/>
    </source>
</evidence>
<evidence type="ECO:0000313" key="4">
    <source>
        <dbReference type="Proteomes" id="UP000039046"/>
    </source>
</evidence>
<sequence length="256" mass="26636">MLRNFGFRMALAMMLMQQSTAMMMTLSSVELITTVTASLQCIMAYNTPIFGCQIGSFTHRSACSEQCKRALETAQSNIRLACASLSTPSGSLINQAQNGNLLEALCGDSNVKPSPVPSDPTVSHTTIRVPSSSCSTSSSKSPSFTRITTTPVESTPELSETTQTQTSEEESTLTSSSSSTQTPSSGRETQITLKPPTALPSSSAAAATSSQVAGGFVAPPVGGGDPFATPPIFSSARQIECSVVLCAAIIVMAFLV</sequence>
<evidence type="ECO:0000313" key="3">
    <source>
        <dbReference type="EMBL" id="CEJ93171.1"/>
    </source>
</evidence>
<dbReference type="AlphaFoldDB" id="A0A0A1T7X8"/>
<protein>
    <recommendedName>
        <fullName evidence="5">Extracellular membrane protein CFEM domain-containing protein</fullName>
    </recommendedName>
</protein>
<organism evidence="3 4">
    <name type="scientific">[Torrubiella] hemipterigena</name>
    <dbReference type="NCBI Taxonomy" id="1531966"/>
    <lineage>
        <taxon>Eukaryota</taxon>
        <taxon>Fungi</taxon>
        <taxon>Dikarya</taxon>
        <taxon>Ascomycota</taxon>
        <taxon>Pezizomycotina</taxon>
        <taxon>Sordariomycetes</taxon>
        <taxon>Hypocreomycetidae</taxon>
        <taxon>Hypocreales</taxon>
        <taxon>Clavicipitaceae</taxon>
        <taxon>Clavicipitaceae incertae sedis</taxon>
        <taxon>'Torrubiella' clade</taxon>
    </lineage>
</organism>
<dbReference type="OrthoDB" id="5427833at2759"/>